<dbReference type="Proteomes" id="UP000216024">
    <property type="component" value="Unassembled WGS sequence"/>
</dbReference>
<evidence type="ECO:0000313" key="1">
    <source>
        <dbReference type="EMBL" id="PAB60653.1"/>
    </source>
</evidence>
<gene>
    <name evidence="1" type="ORF">CCE28_03680</name>
</gene>
<name>A0A267MPC1_9FIRM</name>
<organism evidence="1 2">
    <name type="scientific">Anaeromicrobium sediminis</name>
    <dbReference type="NCBI Taxonomy" id="1478221"/>
    <lineage>
        <taxon>Bacteria</taxon>
        <taxon>Bacillati</taxon>
        <taxon>Bacillota</taxon>
        <taxon>Clostridia</taxon>
        <taxon>Peptostreptococcales</taxon>
        <taxon>Thermotaleaceae</taxon>
        <taxon>Anaeromicrobium</taxon>
    </lineage>
</organism>
<reference evidence="1 2" key="1">
    <citation type="submission" date="2017-06" db="EMBL/GenBank/DDBJ databases">
        <title>Draft genome sequence of anaerobic fermentative bacterium Anaeromicrobium sediminis DY2726D isolated from West Pacific Ocean sediments.</title>
        <authorList>
            <person name="Zeng X."/>
        </authorList>
    </citation>
    <scope>NUCLEOTIDE SEQUENCE [LARGE SCALE GENOMIC DNA]</scope>
    <source>
        <strain evidence="1 2">DY2726D</strain>
    </source>
</reference>
<sequence>MASEIGNRENIRFLIGDVRDYDRVERTCREMLWVQEAKLKDLAEVVIEESCKKYDIELTKVKYGKL</sequence>
<protein>
    <submittedName>
        <fullName evidence="1">Uncharacterized protein</fullName>
    </submittedName>
</protein>
<dbReference type="AlphaFoldDB" id="A0A267MPC1"/>
<accession>A0A267MPC1</accession>
<comment type="caution">
    <text evidence="1">The sequence shown here is derived from an EMBL/GenBank/DDBJ whole genome shotgun (WGS) entry which is preliminary data.</text>
</comment>
<evidence type="ECO:0000313" key="2">
    <source>
        <dbReference type="Proteomes" id="UP000216024"/>
    </source>
</evidence>
<dbReference type="EMBL" id="NIBG01000002">
    <property type="protein sequence ID" value="PAB60653.1"/>
    <property type="molecule type" value="Genomic_DNA"/>
</dbReference>
<keyword evidence="2" id="KW-1185">Reference proteome</keyword>
<proteinExistence type="predicted"/>